<name>A0A4Y2Q6K6_ARAVE</name>
<organism evidence="1 2">
    <name type="scientific">Araneus ventricosus</name>
    <name type="common">Orbweaver spider</name>
    <name type="synonym">Epeira ventricosa</name>
    <dbReference type="NCBI Taxonomy" id="182803"/>
    <lineage>
        <taxon>Eukaryota</taxon>
        <taxon>Metazoa</taxon>
        <taxon>Ecdysozoa</taxon>
        <taxon>Arthropoda</taxon>
        <taxon>Chelicerata</taxon>
        <taxon>Arachnida</taxon>
        <taxon>Araneae</taxon>
        <taxon>Araneomorphae</taxon>
        <taxon>Entelegynae</taxon>
        <taxon>Araneoidea</taxon>
        <taxon>Araneidae</taxon>
        <taxon>Araneus</taxon>
    </lineage>
</organism>
<reference evidence="1 2" key="1">
    <citation type="journal article" date="2019" name="Sci. Rep.">
        <title>Orb-weaving spider Araneus ventricosus genome elucidates the spidroin gene catalogue.</title>
        <authorList>
            <person name="Kono N."/>
            <person name="Nakamura H."/>
            <person name="Ohtoshi R."/>
            <person name="Moran D.A.P."/>
            <person name="Shinohara A."/>
            <person name="Yoshida Y."/>
            <person name="Fujiwara M."/>
            <person name="Mori M."/>
            <person name="Tomita M."/>
            <person name="Arakawa K."/>
        </authorList>
    </citation>
    <scope>NUCLEOTIDE SEQUENCE [LARGE SCALE GENOMIC DNA]</scope>
</reference>
<protein>
    <submittedName>
        <fullName evidence="1">Uncharacterized protein</fullName>
    </submittedName>
</protein>
<sequence>MGRDQENQLALEMPECDTLTDIAAWLSKVRFRPECVRGSLSLSGWPLPISTLKELISLLTHRSEPKRAVLQLGQLGLRPFPIRDHSGTFRLPFWLACSNDARKAIARDADEWGIVYGSLVPT</sequence>
<accession>A0A4Y2Q6K6</accession>
<dbReference type="EMBL" id="BGPR01013065">
    <property type="protein sequence ID" value="GBN59091.1"/>
    <property type="molecule type" value="Genomic_DNA"/>
</dbReference>
<gene>
    <name evidence="1" type="ORF">AVEN_125306_1</name>
</gene>
<evidence type="ECO:0000313" key="1">
    <source>
        <dbReference type="EMBL" id="GBN59091.1"/>
    </source>
</evidence>
<proteinExistence type="predicted"/>
<keyword evidence="2" id="KW-1185">Reference proteome</keyword>
<evidence type="ECO:0000313" key="2">
    <source>
        <dbReference type="Proteomes" id="UP000499080"/>
    </source>
</evidence>
<dbReference type="Proteomes" id="UP000499080">
    <property type="component" value="Unassembled WGS sequence"/>
</dbReference>
<dbReference type="AlphaFoldDB" id="A0A4Y2Q6K6"/>
<comment type="caution">
    <text evidence="1">The sequence shown here is derived from an EMBL/GenBank/DDBJ whole genome shotgun (WGS) entry which is preliminary data.</text>
</comment>